<dbReference type="KEGG" id="fmr:Fuma_03672"/>
<evidence type="ECO:0000313" key="3">
    <source>
        <dbReference type="Proteomes" id="UP000187735"/>
    </source>
</evidence>
<evidence type="ECO:0000313" key="2">
    <source>
        <dbReference type="EMBL" id="APZ94051.1"/>
    </source>
</evidence>
<feature type="region of interest" description="Disordered" evidence="1">
    <location>
        <begin position="247"/>
        <end position="283"/>
    </location>
</feature>
<accession>A0A1P8WJ20</accession>
<feature type="compositionally biased region" description="Low complexity" evidence="1">
    <location>
        <begin position="260"/>
        <end position="272"/>
    </location>
</feature>
<keyword evidence="3" id="KW-1185">Reference proteome</keyword>
<dbReference type="EMBL" id="CP017641">
    <property type="protein sequence ID" value="APZ94051.1"/>
    <property type="molecule type" value="Genomic_DNA"/>
</dbReference>
<proteinExistence type="predicted"/>
<sequence length="283" mass="29267">MMHVAHLTIHSFVGLGSHMALYPPSVVPVMTPHVSMDTLLGLTIGAKWSKTVIGPFGFQFIGQGNDSGLVVPHIALPPPNVLIPVIIAFGGSKPMFSASTVKIDVDGAGVPMAAVCFPCNFVSMNQACNDPCNYPSDVVISPNSVVVGFTPGDYAAGLVGIAADSAVSFVASKIGGAVAADVMSAVGGRIASAMLRKWTQELTETFGEKFAKEATEAAAENMLERVVPQVIQEAMGKVIGNEVGSVITSTTDEPKGQPVSNSRSSTSELSNNTDNAAPIHVAD</sequence>
<dbReference type="RefSeq" id="WP_077025417.1">
    <property type="nucleotide sequence ID" value="NZ_CP017641.1"/>
</dbReference>
<reference evidence="2 3" key="1">
    <citation type="journal article" date="2016" name="Front. Microbiol.">
        <title>Fuerstia marisgermanicae gen. nov., sp. nov., an Unusual Member of the Phylum Planctomycetes from the German Wadden Sea.</title>
        <authorList>
            <person name="Kohn T."/>
            <person name="Heuer A."/>
            <person name="Jogler M."/>
            <person name="Vollmers J."/>
            <person name="Boedeker C."/>
            <person name="Bunk B."/>
            <person name="Rast P."/>
            <person name="Borchert D."/>
            <person name="Glockner I."/>
            <person name="Freese H.M."/>
            <person name="Klenk H.P."/>
            <person name="Overmann J."/>
            <person name="Kaster A.K."/>
            <person name="Rohde M."/>
            <person name="Wiegand S."/>
            <person name="Jogler C."/>
        </authorList>
    </citation>
    <scope>NUCLEOTIDE SEQUENCE [LARGE SCALE GENOMIC DNA]</scope>
    <source>
        <strain evidence="2 3">NH11</strain>
    </source>
</reference>
<gene>
    <name evidence="2" type="ORF">Fuma_03672</name>
</gene>
<evidence type="ECO:0000256" key="1">
    <source>
        <dbReference type="SAM" id="MobiDB-lite"/>
    </source>
</evidence>
<dbReference type="Proteomes" id="UP000187735">
    <property type="component" value="Chromosome"/>
</dbReference>
<name>A0A1P8WJ20_9PLAN</name>
<protein>
    <submittedName>
        <fullName evidence="2">Uncharacterized protein</fullName>
    </submittedName>
</protein>
<dbReference type="STRING" id="1891926.Fuma_03672"/>
<organism evidence="2 3">
    <name type="scientific">Fuerstiella marisgermanici</name>
    <dbReference type="NCBI Taxonomy" id="1891926"/>
    <lineage>
        <taxon>Bacteria</taxon>
        <taxon>Pseudomonadati</taxon>
        <taxon>Planctomycetota</taxon>
        <taxon>Planctomycetia</taxon>
        <taxon>Planctomycetales</taxon>
        <taxon>Planctomycetaceae</taxon>
        <taxon>Fuerstiella</taxon>
    </lineage>
</organism>
<dbReference type="AlphaFoldDB" id="A0A1P8WJ20"/>